<evidence type="ECO:0000313" key="3">
    <source>
        <dbReference type="EMBL" id="QIR05981.1"/>
    </source>
</evidence>
<dbReference type="PANTHER" id="PTHR38834:SF3">
    <property type="entry name" value="SOLUTE-BINDING PROTEIN FAMILY 3_N-TERMINAL DOMAIN-CONTAINING PROTEIN"/>
    <property type="match status" value="1"/>
</dbReference>
<dbReference type="SMART" id="SM00062">
    <property type="entry name" value="PBPb"/>
    <property type="match status" value="1"/>
</dbReference>
<dbReference type="SUPFAM" id="SSF53850">
    <property type="entry name" value="Periplasmic binding protein-like II"/>
    <property type="match status" value="1"/>
</dbReference>
<evidence type="ECO:0000313" key="4">
    <source>
        <dbReference type="Proteomes" id="UP000501408"/>
    </source>
</evidence>
<reference evidence="3 4" key="1">
    <citation type="submission" date="2020-03" db="EMBL/GenBank/DDBJ databases">
        <title>Genome mining reveals the biosynthetic pathways of PHA and ectoines of the halophilic strain Salinivibrio costicola M318 isolated from fermented shrimp paste.</title>
        <authorList>
            <person name="Doan T.V."/>
            <person name="Tran L.T."/>
            <person name="Trieu T.A."/>
            <person name="Nguyen Q.V."/>
            <person name="Quach T.N."/>
            <person name="Phi T.Q."/>
            <person name="Kumar S."/>
        </authorList>
    </citation>
    <scope>NUCLEOTIDE SEQUENCE [LARGE SCALE GENOMIC DNA]</scope>
    <source>
        <strain evidence="3 4">M318</strain>
    </source>
</reference>
<dbReference type="EMBL" id="CP050266">
    <property type="protein sequence ID" value="QIR05981.1"/>
    <property type="molecule type" value="Genomic_DNA"/>
</dbReference>
<accession>A0ABX6K350</accession>
<dbReference type="Pfam" id="PF00497">
    <property type="entry name" value="SBP_bac_3"/>
    <property type="match status" value="1"/>
</dbReference>
<feature type="domain" description="Solute-binding protein family 3/N-terminal" evidence="2">
    <location>
        <begin position="19"/>
        <end position="245"/>
    </location>
</feature>
<dbReference type="Gene3D" id="3.40.190.10">
    <property type="entry name" value="Periplasmic binding protein-like II"/>
    <property type="match status" value="2"/>
</dbReference>
<dbReference type="Proteomes" id="UP000501408">
    <property type="component" value="Chromosome 1"/>
</dbReference>
<gene>
    <name evidence="3" type="ORF">HBA18_06130</name>
</gene>
<proteinExistence type="predicted"/>
<dbReference type="RefSeq" id="WP_167314295.1">
    <property type="nucleotide sequence ID" value="NZ_CP050266.1"/>
</dbReference>
<sequence length="251" mass="28468">MKKIIFLFLLSMSFTASAQIKLVTLEYPPYITRDGNVVDGVAVELVERVFKEMEKPISIQVLPWGRAINYVETGEADGIFTAFKTDERETFARYIDEVLFDQNIVAIGNKAANVTWDKNTINQFQVCLINNVSYGKWLDDMVAQNRFKGVRRVSSPEQCVQLLQANRVDFWVNNEFGARYVAVQMGVQSDIAIQTPPIESTPSYIAFSKKGQMSEQDVKQVNDTVASMKASGEYDRLIEEYFEQLASALNQ</sequence>
<protein>
    <submittedName>
        <fullName evidence="3">Amino acid ABC transporter substrate-binding protein</fullName>
    </submittedName>
</protein>
<name>A0ABX6K350_SALCS</name>
<keyword evidence="1" id="KW-0732">Signal</keyword>
<dbReference type="InterPro" id="IPR001638">
    <property type="entry name" value="Solute-binding_3/MltF_N"/>
</dbReference>
<feature type="chain" id="PRO_5045619333" evidence="1">
    <location>
        <begin position="19"/>
        <end position="251"/>
    </location>
</feature>
<keyword evidence="4" id="KW-1185">Reference proteome</keyword>
<feature type="signal peptide" evidence="1">
    <location>
        <begin position="1"/>
        <end position="18"/>
    </location>
</feature>
<dbReference type="PANTHER" id="PTHR38834">
    <property type="entry name" value="PERIPLASMIC SUBSTRATE BINDING PROTEIN FAMILY 3"/>
    <property type="match status" value="1"/>
</dbReference>
<evidence type="ECO:0000259" key="2">
    <source>
        <dbReference type="SMART" id="SM00062"/>
    </source>
</evidence>
<organism evidence="3 4">
    <name type="scientific">Salinivibrio costicola</name>
    <name type="common">Vibrio costicola</name>
    <dbReference type="NCBI Taxonomy" id="51367"/>
    <lineage>
        <taxon>Bacteria</taxon>
        <taxon>Pseudomonadati</taxon>
        <taxon>Pseudomonadota</taxon>
        <taxon>Gammaproteobacteria</taxon>
        <taxon>Vibrionales</taxon>
        <taxon>Vibrionaceae</taxon>
        <taxon>Salinivibrio</taxon>
    </lineage>
</organism>
<evidence type="ECO:0000256" key="1">
    <source>
        <dbReference type="SAM" id="SignalP"/>
    </source>
</evidence>